<comment type="caution">
    <text evidence="6">The sequence shown here is derived from an EMBL/GenBank/DDBJ whole genome shotgun (WGS) entry which is preliminary data.</text>
</comment>
<dbReference type="GO" id="GO:1990904">
    <property type="term" value="C:ribonucleoprotein complex"/>
    <property type="evidence" value="ECO:0007669"/>
    <property type="project" value="UniProtKB-KW"/>
</dbReference>
<evidence type="ECO:0000256" key="4">
    <source>
        <dbReference type="SAM" id="MobiDB-lite"/>
    </source>
</evidence>
<evidence type="ECO:0000313" key="7">
    <source>
        <dbReference type="Proteomes" id="UP000287651"/>
    </source>
</evidence>
<evidence type="ECO:0000256" key="3">
    <source>
        <dbReference type="ARBA" id="ARBA00023274"/>
    </source>
</evidence>
<comment type="similarity">
    <text evidence="1">Belongs to the universal ribosomal protein uL5 family.</text>
</comment>
<dbReference type="AlphaFoldDB" id="A0A426YPM7"/>
<dbReference type="Proteomes" id="UP000287651">
    <property type="component" value="Unassembled WGS sequence"/>
</dbReference>
<dbReference type="Gene3D" id="3.30.1440.10">
    <property type="match status" value="1"/>
</dbReference>
<evidence type="ECO:0000256" key="1">
    <source>
        <dbReference type="ARBA" id="ARBA00008553"/>
    </source>
</evidence>
<organism evidence="6 7">
    <name type="scientific">Ensete ventricosum</name>
    <name type="common">Abyssinian banana</name>
    <name type="synonym">Musa ensete</name>
    <dbReference type="NCBI Taxonomy" id="4639"/>
    <lineage>
        <taxon>Eukaryota</taxon>
        <taxon>Viridiplantae</taxon>
        <taxon>Streptophyta</taxon>
        <taxon>Embryophyta</taxon>
        <taxon>Tracheophyta</taxon>
        <taxon>Spermatophyta</taxon>
        <taxon>Magnoliopsida</taxon>
        <taxon>Liliopsida</taxon>
        <taxon>Zingiberales</taxon>
        <taxon>Musaceae</taxon>
        <taxon>Ensete</taxon>
    </lineage>
</organism>
<dbReference type="GO" id="GO:0003735">
    <property type="term" value="F:structural constituent of ribosome"/>
    <property type="evidence" value="ECO:0007669"/>
    <property type="project" value="InterPro"/>
</dbReference>
<feature type="region of interest" description="Disordered" evidence="4">
    <location>
        <begin position="109"/>
        <end position="157"/>
    </location>
</feature>
<dbReference type="InterPro" id="IPR022803">
    <property type="entry name" value="Ribosomal_uL5_dom_sf"/>
</dbReference>
<name>A0A426YPM7_ENSVE</name>
<keyword evidence="3" id="KW-0687">Ribonucleoprotein</keyword>
<proteinExistence type="inferred from homology"/>
<dbReference type="PANTHER" id="PTHR11994">
    <property type="entry name" value="60S RIBOSOMAL PROTEIN L11-RELATED"/>
    <property type="match status" value="1"/>
</dbReference>
<dbReference type="EMBL" id="AMZH03011018">
    <property type="protein sequence ID" value="RRT53678.1"/>
    <property type="molecule type" value="Genomic_DNA"/>
</dbReference>
<gene>
    <name evidence="6" type="ORF">B296_00012638</name>
</gene>
<dbReference type="InterPro" id="IPR002132">
    <property type="entry name" value="Ribosomal_uL5"/>
</dbReference>
<feature type="domain" description="Large ribosomal subunit protein uL5 N-terminal" evidence="5">
    <location>
        <begin position="295"/>
        <end position="351"/>
    </location>
</feature>
<dbReference type="SUPFAM" id="SSF55282">
    <property type="entry name" value="RL5-like"/>
    <property type="match status" value="1"/>
</dbReference>
<keyword evidence="2" id="KW-0689">Ribosomal protein</keyword>
<dbReference type="InterPro" id="IPR031310">
    <property type="entry name" value="Ribosomal_uL5_N"/>
</dbReference>
<dbReference type="Pfam" id="PF00281">
    <property type="entry name" value="Ribosomal_L5"/>
    <property type="match status" value="1"/>
</dbReference>
<sequence length="368" mass="39864">MRAGRPPSLISSSLRLSAAHKNFVKGLDGSGAIDRSFRRMSASMVPSDCCTQMMAGWNCHELCGYGSGDIRQREGFEKNETRDSSSKEIHGGGGLVDEELRALLVLEDLPQRHRPRPEPVPPLGPKKEGKERRRVTIGVGRSSERKEAAGGPGGKGVEMVVRRRDEGGVAIAVDYQRSARLVRHRLPPPALRSAAKANNRLTTSLPHGPNGDRSLRDTLPAARDSASPFLRAPPLLTGRLTVRATVSVASPPSPSTSATGIVLVDRSEAEKVNRLDTVYLEKVMPLLEEEFSYDNIHEVPKIDKIVVNCGMGDAEQNSKGLEAAMRDLALITGQMPVKTKANKSIASFKLREGATVGIDVTRRGNQCK</sequence>
<reference evidence="6 7" key="1">
    <citation type="journal article" date="2014" name="Agronomy (Basel)">
        <title>A Draft Genome Sequence for Ensete ventricosum, the Drought-Tolerant Tree Against Hunger.</title>
        <authorList>
            <person name="Harrison J."/>
            <person name="Moore K.A."/>
            <person name="Paszkiewicz K."/>
            <person name="Jones T."/>
            <person name="Grant M."/>
            <person name="Ambacheew D."/>
            <person name="Muzemil S."/>
            <person name="Studholme D.J."/>
        </authorList>
    </citation>
    <scope>NUCLEOTIDE SEQUENCE [LARGE SCALE GENOMIC DNA]</scope>
</reference>
<evidence type="ECO:0000256" key="2">
    <source>
        <dbReference type="ARBA" id="ARBA00022980"/>
    </source>
</evidence>
<accession>A0A426YPM7</accession>
<protein>
    <recommendedName>
        <fullName evidence="5">Large ribosomal subunit protein uL5 N-terminal domain-containing protein</fullName>
    </recommendedName>
</protein>
<dbReference type="GO" id="GO:0006412">
    <property type="term" value="P:translation"/>
    <property type="evidence" value="ECO:0007669"/>
    <property type="project" value="InterPro"/>
</dbReference>
<evidence type="ECO:0000313" key="6">
    <source>
        <dbReference type="EMBL" id="RRT53678.1"/>
    </source>
</evidence>
<dbReference type="GO" id="GO:0005840">
    <property type="term" value="C:ribosome"/>
    <property type="evidence" value="ECO:0007669"/>
    <property type="project" value="UniProtKB-KW"/>
</dbReference>
<evidence type="ECO:0000259" key="5">
    <source>
        <dbReference type="Pfam" id="PF00281"/>
    </source>
</evidence>
<feature type="region of interest" description="Disordered" evidence="4">
    <location>
        <begin position="187"/>
        <end position="218"/>
    </location>
</feature>